<dbReference type="EMBL" id="JBBPFD010000019">
    <property type="protein sequence ID" value="KAK7887069.1"/>
    <property type="molecule type" value="Genomic_DNA"/>
</dbReference>
<dbReference type="SMART" id="SM00060">
    <property type="entry name" value="FN3"/>
    <property type="match status" value="2"/>
</dbReference>
<dbReference type="PANTHER" id="PTHR13817:SF89">
    <property type="entry name" value="MYOMESIN-3"/>
    <property type="match status" value="1"/>
</dbReference>
<name>A0AAW0MZ99_9GOBI</name>
<dbReference type="InterPro" id="IPR003598">
    <property type="entry name" value="Ig_sub2"/>
</dbReference>
<dbReference type="Pfam" id="PF07679">
    <property type="entry name" value="I-set"/>
    <property type="match status" value="2"/>
</dbReference>
<dbReference type="InterPro" id="IPR007110">
    <property type="entry name" value="Ig-like_dom"/>
</dbReference>
<dbReference type="GO" id="GO:0031430">
    <property type="term" value="C:M band"/>
    <property type="evidence" value="ECO:0007669"/>
    <property type="project" value="TreeGrafter"/>
</dbReference>
<dbReference type="SMART" id="SM00408">
    <property type="entry name" value="IGc2"/>
    <property type="match status" value="2"/>
</dbReference>
<sequence length="848" mass="95265">MGVTYCNAEREREKKTGTKDNVVFQSTPTAHLSSGAHFPQQVDKDGGEFKRKAGCQNITELFCDLTAETPAVYDVHYRAKVEADDVDYGQTIKFKPVAETVLGAPILSHSINSTSLSVDVELPLDTTESRSGHFVVNLKNAQREYCGYVEYKPAVEWGRPLSESTSFCVTQPDHSWLLWSILSVVALSVTVLVAACWAKHYVKPKSKKPLPSSLDIRKQPLSEVIMDPMDDHNICEPEISTNKHKEETPYLSSPVRPCLENSSSGESTESSVIYGGVALQENEDLQQLPIDPVQWISNGEAKWTLAFFLKTSTCWSVTMETSKMTLEEESSQMSQSMKVSSQKKKKTFTSSDEEPFLNTFPIISADVMSVKELLDIDTSHRHRTWDIMKDMAQAEYRRIKWTLFGNEAEKLERDVARTRHILRTRVDKIALRNQGEEKVAAHKSYLEALSRRTPDFIIPLRSHTVWEGMRVVFTCTVQGYPPPKITWFKDGVPLRCPHHPWNYTPKLKHGLCTLEIRRCSPADAGKYKVVAKSALGQATTFATLIVNSYQGATAGSERSQTSEPEAQFGCTFPPTWVTEGETLTLQCTFSSPLLPFQQDVCWFRDGVPLEQSKTLDIKTDSGLTRLTLEPMQKEFEGVYTVQLRTRSGTQEHSAFVYVKDGAAAVAGVRPHLWLSRKELSEEQWTCCNAHIQKNCHYPVFGLKPGAYYQFRVCAVNKAGAGRFSKPTDPILTADPQEAARKMVVSVDRGRTITVTKDELEGEVTAPLPPTDVHACEVTDTYVVLSWSEPDPRGREPSPTTWRGTCYDPSYNICLMWATRWHSVNLGPFYVEFACSHCVLPPGTPVYYN</sequence>
<feature type="transmembrane region" description="Helical" evidence="4">
    <location>
        <begin position="176"/>
        <end position="198"/>
    </location>
</feature>
<keyword evidence="2" id="KW-0393">Immunoglobulin domain</keyword>
<evidence type="ECO:0000256" key="2">
    <source>
        <dbReference type="ARBA" id="ARBA00023319"/>
    </source>
</evidence>
<dbReference type="GO" id="GO:0045214">
    <property type="term" value="P:sarcomere organization"/>
    <property type="evidence" value="ECO:0007669"/>
    <property type="project" value="TreeGrafter"/>
</dbReference>
<evidence type="ECO:0000259" key="6">
    <source>
        <dbReference type="PROSITE" id="PS50853"/>
    </source>
</evidence>
<proteinExistence type="predicted"/>
<dbReference type="PROSITE" id="PS50835">
    <property type="entry name" value="IG_LIKE"/>
    <property type="match status" value="2"/>
</dbReference>
<dbReference type="SUPFAM" id="SSF49265">
    <property type="entry name" value="Fibronectin type III"/>
    <property type="match status" value="1"/>
</dbReference>
<dbReference type="SMART" id="SM00409">
    <property type="entry name" value="IG"/>
    <property type="match status" value="2"/>
</dbReference>
<evidence type="ECO:0000256" key="3">
    <source>
        <dbReference type="SAM" id="MobiDB-lite"/>
    </source>
</evidence>
<evidence type="ECO:0000313" key="8">
    <source>
        <dbReference type="Proteomes" id="UP001460270"/>
    </source>
</evidence>
<keyword evidence="8" id="KW-1185">Reference proteome</keyword>
<evidence type="ECO:0000256" key="4">
    <source>
        <dbReference type="SAM" id="Phobius"/>
    </source>
</evidence>
<feature type="region of interest" description="Disordered" evidence="3">
    <location>
        <begin position="245"/>
        <end position="268"/>
    </location>
</feature>
<organism evidence="7 8">
    <name type="scientific">Mugilogobius chulae</name>
    <name type="common">yellowstripe goby</name>
    <dbReference type="NCBI Taxonomy" id="88201"/>
    <lineage>
        <taxon>Eukaryota</taxon>
        <taxon>Metazoa</taxon>
        <taxon>Chordata</taxon>
        <taxon>Craniata</taxon>
        <taxon>Vertebrata</taxon>
        <taxon>Euteleostomi</taxon>
        <taxon>Actinopterygii</taxon>
        <taxon>Neopterygii</taxon>
        <taxon>Teleostei</taxon>
        <taxon>Neoteleostei</taxon>
        <taxon>Acanthomorphata</taxon>
        <taxon>Gobiaria</taxon>
        <taxon>Gobiiformes</taxon>
        <taxon>Gobioidei</taxon>
        <taxon>Gobiidae</taxon>
        <taxon>Gobionellinae</taxon>
        <taxon>Mugilogobius</taxon>
    </lineage>
</organism>
<feature type="domain" description="Ig-like" evidence="5">
    <location>
        <begin position="454"/>
        <end position="547"/>
    </location>
</feature>
<dbReference type="InterPro" id="IPR003599">
    <property type="entry name" value="Ig_sub"/>
</dbReference>
<gene>
    <name evidence="7" type="ORF">WMY93_026690</name>
</gene>
<dbReference type="CDD" id="cd00096">
    <property type="entry name" value="Ig"/>
    <property type="match status" value="1"/>
</dbReference>
<evidence type="ECO:0000256" key="1">
    <source>
        <dbReference type="ARBA" id="ARBA00022737"/>
    </source>
</evidence>
<accession>A0AAW0MZ99</accession>
<keyword evidence="1" id="KW-0677">Repeat</keyword>
<dbReference type="PROSITE" id="PS50853">
    <property type="entry name" value="FN3"/>
    <property type="match status" value="1"/>
</dbReference>
<dbReference type="InterPro" id="IPR013783">
    <property type="entry name" value="Ig-like_fold"/>
</dbReference>
<reference evidence="8" key="1">
    <citation type="submission" date="2024-04" db="EMBL/GenBank/DDBJ databases">
        <title>Salinicola lusitanus LLJ914,a marine bacterium isolated from the Okinawa Trough.</title>
        <authorList>
            <person name="Li J."/>
        </authorList>
    </citation>
    <scope>NUCLEOTIDE SEQUENCE [LARGE SCALE GENOMIC DNA]</scope>
</reference>
<dbReference type="Proteomes" id="UP001460270">
    <property type="component" value="Unassembled WGS sequence"/>
</dbReference>
<dbReference type="InterPro" id="IPR003961">
    <property type="entry name" value="FN3_dom"/>
</dbReference>
<dbReference type="AlphaFoldDB" id="A0AAW0MZ99"/>
<dbReference type="PANTHER" id="PTHR13817">
    <property type="entry name" value="TITIN"/>
    <property type="match status" value="1"/>
</dbReference>
<keyword evidence="4" id="KW-0812">Transmembrane</keyword>
<dbReference type="InterPro" id="IPR013098">
    <property type="entry name" value="Ig_I-set"/>
</dbReference>
<dbReference type="CDD" id="cd00063">
    <property type="entry name" value="FN3"/>
    <property type="match status" value="1"/>
</dbReference>
<feature type="domain" description="Ig-like" evidence="5">
    <location>
        <begin position="564"/>
        <end position="657"/>
    </location>
</feature>
<evidence type="ECO:0000313" key="7">
    <source>
        <dbReference type="EMBL" id="KAK7887069.1"/>
    </source>
</evidence>
<evidence type="ECO:0000259" key="5">
    <source>
        <dbReference type="PROSITE" id="PS50835"/>
    </source>
</evidence>
<dbReference type="FunFam" id="2.60.40.10:FF:000069">
    <property type="entry name" value="Alpha-protein kinase 3"/>
    <property type="match status" value="1"/>
</dbReference>
<protein>
    <submittedName>
        <fullName evidence="7">Uncharacterized protein</fullName>
    </submittedName>
</protein>
<dbReference type="InterPro" id="IPR050964">
    <property type="entry name" value="Striated_Muscle_Regulatory"/>
</dbReference>
<dbReference type="SUPFAM" id="SSF48726">
    <property type="entry name" value="Immunoglobulin"/>
    <property type="match status" value="2"/>
</dbReference>
<keyword evidence="4" id="KW-1133">Transmembrane helix</keyword>
<dbReference type="InterPro" id="IPR036116">
    <property type="entry name" value="FN3_sf"/>
</dbReference>
<dbReference type="Gene3D" id="2.60.40.10">
    <property type="entry name" value="Immunoglobulins"/>
    <property type="match status" value="4"/>
</dbReference>
<keyword evidence="4" id="KW-0472">Membrane</keyword>
<comment type="caution">
    <text evidence="7">The sequence shown here is derived from an EMBL/GenBank/DDBJ whole genome shotgun (WGS) entry which is preliminary data.</text>
</comment>
<feature type="domain" description="Fibronectin type-III" evidence="6">
    <location>
        <begin position="637"/>
        <end position="735"/>
    </location>
</feature>
<dbReference type="InterPro" id="IPR036179">
    <property type="entry name" value="Ig-like_dom_sf"/>
</dbReference>